<evidence type="ECO:0000313" key="2">
    <source>
        <dbReference type="Proteomes" id="UP000204657"/>
    </source>
</evidence>
<proteinExistence type="predicted"/>
<dbReference type="KEGG" id="vg:26519110"/>
<dbReference type="GeneID" id="26519110"/>
<dbReference type="RefSeq" id="YP_009190444.1">
    <property type="nucleotide sequence ID" value="NC_028683.1"/>
</dbReference>
<dbReference type="Proteomes" id="UP000204657">
    <property type="component" value="Segment"/>
</dbReference>
<sequence length="58" mass="6663">MENIQITNKLVNSLINHVLNEGGCLEHNQYIVKFHTGLTPKVKNNKQMVEFLKTLLVD</sequence>
<keyword evidence="2" id="KW-1185">Reference proteome</keyword>
<reference evidence="1 2" key="1">
    <citation type="submission" date="2015-02" db="EMBL/GenBank/DDBJ databases">
        <title>Complete genome sequences of Edwardsiella bacteriophages, PEi20 and PEi26.</title>
        <authorList>
            <person name="Yasuike M."/>
            <person name="Nishiki I."/>
            <person name="Iwasaki Y."/>
            <person name="Nakamura Y."/>
            <person name="Fujiwara A."/>
            <person name="Hassan E.S."/>
            <person name="Mahmoud M.M."/>
            <person name="Kawato Y."/>
            <person name="Nagai S."/>
            <person name="Kobayashi T."/>
            <person name="Ototake M."/>
            <person name="Nakai T."/>
        </authorList>
    </citation>
    <scope>NUCLEOTIDE SEQUENCE [LARGE SCALE GENOMIC DNA]</scope>
</reference>
<protein>
    <submittedName>
        <fullName evidence="1">Uncharacterized protein</fullName>
    </submittedName>
</protein>
<name>A0A0B6VTS2_9CAUD</name>
<dbReference type="EMBL" id="AP014714">
    <property type="protein sequence ID" value="BAQ22936.1"/>
    <property type="molecule type" value="Genomic_DNA"/>
</dbReference>
<accession>A0A0B6VTS2</accession>
<organism evidence="1 2">
    <name type="scientific">Edwardsiella phage PEi20</name>
    <dbReference type="NCBI Taxonomy" id="1608310"/>
    <lineage>
        <taxon>Viruses</taxon>
        <taxon>Duplodnaviria</taxon>
        <taxon>Heunggongvirae</taxon>
        <taxon>Uroviricota</taxon>
        <taxon>Caudoviricetes</taxon>
        <taxon>Pantevenvirales</taxon>
        <taxon>Straboviridae</taxon>
        <taxon>Tevenvirinae</taxon>
        <taxon>Kanagawavirus</taxon>
        <taxon>Kanagawavirus pei20</taxon>
    </lineage>
</organism>
<evidence type="ECO:0000313" key="1">
    <source>
        <dbReference type="EMBL" id="BAQ22936.1"/>
    </source>
</evidence>